<feature type="compositionally biased region" description="Basic and acidic residues" evidence="1">
    <location>
        <begin position="94"/>
        <end position="106"/>
    </location>
</feature>
<name>A0ABQ9H957_9NEOP</name>
<keyword evidence="2" id="KW-1133">Transmembrane helix</keyword>
<accession>A0ABQ9H957</accession>
<keyword evidence="4" id="KW-1185">Reference proteome</keyword>
<feature type="region of interest" description="Disordered" evidence="1">
    <location>
        <begin position="71"/>
        <end position="106"/>
    </location>
</feature>
<keyword evidence="2" id="KW-0472">Membrane</keyword>
<organism evidence="3 4">
    <name type="scientific">Dryococelus australis</name>
    <dbReference type="NCBI Taxonomy" id="614101"/>
    <lineage>
        <taxon>Eukaryota</taxon>
        <taxon>Metazoa</taxon>
        <taxon>Ecdysozoa</taxon>
        <taxon>Arthropoda</taxon>
        <taxon>Hexapoda</taxon>
        <taxon>Insecta</taxon>
        <taxon>Pterygota</taxon>
        <taxon>Neoptera</taxon>
        <taxon>Polyneoptera</taxon>
        <taxon>Phasmatodea</taxon>
        <taxon>Verophasmatodea</taxon>
        <taxon>Anareolatae</taxon>
        <taxon>Phasmatidae</taxon>
        <taxon>Eurycanthinae</taxon>
        <taxon>Dryococelus</taxon>
    </lineage>
</organism>
<gene>
    <name evidence="3" type="ORF">PR048_017304</name>
</gene>
<dbReference type="EMBL" id="JARBHB010000006">
    <property type="protein sequence ID" value="KAJ8880833.1"/>
    <property type="molecule type" value="Genomic_DNA"/>
</dbReference>
<protein>
    <submittedName>
        <fullName evidence="3">Uncharacterized protein</fullName>
    </submittedName>
</protein>
<evidence type="ECO:0000256" key="1">
    <source>
        <dbReference type="SAM" id="MobiDB-lite"/>
    </source>
</evidence>
<reference evidence="3 4" key="1">
    <citation type="submission" date="2023-02" db="EMBL/GenBank/DDBJ databases">
        <title>LHISI_Scaffold_Assembly.</title>
        <authorList>
            <person name="Stuart O.P."/>
            <person name="Cleave R."/>
            <person name="Magrath M.J.L."/>
            <person name="Mikheyev A.S."/>
        </authorList>
    </citation>
    <scope>NUCLEOTIDE SEQUENCE [LARGE SCALE GENOMIC DNA]</scope>
    <source>
        <strain evidence="3">Daus_M_001</strain>
        <tissue evidence="3">Leg muscle</tissue>
    </source>
</reference>
<proteinExistence type="predicted"/>
<dbReference type="Proteomes" id="UP001159363">
    <property type="component" value="Chromosome 5"/>
</dbReference>
<feature type="transmembrane region" description="Helical" evidence="2">
    <location>
        <begin position="12"/>
        <end position="34"/>
    </location>
</feature>
<evidence type="ECO:0000313" key="3">
    <source>
        <dbReference type="EMBL" id="KAJ8880833.1"/>
    </source>
</evidence>
<sequence>MKSYPVGARCRLGGVSVAVAVELMTLDVLGVLWADHPDQHSRDALLALSGAQCPTQWTLPSRPAIHKHERYDEHQNARAGETGVPLENPPVSDTVRHDSHNLKIQD</sequence>
<evidence type="ECO:0000313" key="4">
    <source>
        <dbReference type="Proteomes" id="UP001159363"/>
    </source>
</evidence>
<keyword evidence="2" id="KW-0812">Transmembrane</keyword>
<comment type="caution">
    <text evidence="3">The sequence shown here is derived from an EMBL/GenBank/DDBJ whole genome shotgun (WGS) entry which is preliminary data.</text>
</comment>
<evidence type="ECO:0000256" key="2">
    <source>
        <dbReference type="SAM" id="Phobius"/>
    </source>
</evidence>